<dbReference type="Pfam" id="PF09766">
    <property type="entry name" value="FmiP_Thoc5"/>
    <property type="match status" value="2"/>
</dbReference>
<sequence>MAEAEARAALQLSASLRRVAAQLRASKTDAPPSPALLDSLSSEGALLLMQLREAEASLLAAAARPSLALLQRRAAAEQAEGARAALAYERARARAGLAAARGVRSGGGGGEGHRAALAALAAEGGARRRAGDELAEARARRRVRAREAAAAKGLLCRVDAQLESLVGAAATLEAQLAAARRREAEAEGAAEPALVRALPPPLFTLWTAVSSYLRAWGAAADVAVAGDAEAARLAGMAGGEAQAEALCKPYPLEVTLSLRGGTVTLHFLLYVQLGVVVVRTQPASASAALSTLFPQDDGCSLPDQRCHLRLASAASDGAPVDEAACLERLLPGRPYAWAQWLGGLGPVLQKGSCAAPPNCQEVMDRLLAL</sequence>
<dbReference type="EMBL" id="JBGBPQ010000026">
    <property type="protein sequence ID" value="KAL1498978.1"/>
    <property type="molecule type" value="Genomic_DNA"/>
</dbReference>
<evidence type="ECO:0000313" key="5">
    <source>
        <dbReference type="EMBL" id="KAL1498978.1"/>
    </source>
</evidence>
<dbReference type="GO" id="GO:0003729">
    <property type="term" value="F:mRNA binding"/>
    <property type="evidence" value="ECO:0007669"/>
    <property type="project" value="TreeGrafter"/>
</dbReference>
<organism evidence="5 6">
    <name type="scientific">Prymnesium parvum</name>
    <name type="common">Toxic golden alga</name>
    <dbReference type="NCBI Taxonomy" id="97485"/>
    <lineage>
        <taxon>Eukaryota</taxon>
        <taxon>Haptista</taxon>
        <taxon>Haptophyta</taxon>
        <taxon>Prymnesiophyceae</taxon>
        <taxon>Prymnesiales</taxon>
        <taxon>Prymnesiaceae</taxon>
        <taxon>Prymnesium</taxon>
    </lineage>
</organism>
<evidence type="ECO:0000256" key="4">
    <source>
        <dbReference type="SAM" id="Coils"/>
    </source>
</evidence>
<dbReference type="InterPro" id="IPR019163">
    <property type="entry name" value="THO_Thoc5"/>
</dbReference>
<dbReference type="GO" id="GO:0000445">
    <property type="term" value="C:THO complex part of transcription export complex"/>
    <property type="evidence" value="ECO:0007669"/>
    <property type="project" value="TreeGrafter"/>
</dbReference>
<dbReference type="PANTHER" id="PTHR13375">
    <property type="entry name" value="FMS INTERACTING PROTEIN"/>
    <property type="match status" value="1"/>
</dbReference>
<keyword evidence="4" id="KW-0175">Coiled coil</keyword>
<name>A0AB34IF98_PRYPA</name>
<feature type="coiled-coil region" evidence="4">
    <location>
        <begin position="162"/>
        <end position="189"/>
    </location>
</feature>
<evidence type="ECO:0000256" key="3">
    <source>
        <dbReference type="ARBA" id="ARBA00023242"/>
    </source>
</evidence>
<protein>
    <submittedName>
        <fullName evidence="5">Uncharacterized protein</fullName>
    </submittedName>
</protein>
<dbReference type="PANTHER" id="PTHR13375:SF3">
    <property type="entry name" value="THO COMPLEX SUBUNIT 5 HOMOLOG"/>
    <property type="match status" value="1"/>
</dbReference>
<dbReference type="Proteomes" id="UP001515480">
    <property type="component" value="Unassembled WGS sequence"/>
</dbReference>
<comment type="similarity">
    <text evidence="2">Belongs to the THOC5 family.</text>
</comment>
<accession>A0AB34IF98</accession>
<reference evidence="5 6" key="1">
    <citation type="journal article" date="2024" name="Science">
        <title>Giant polyketide synthase enzymes in the biosynthesis of giant marine polyether toxins.</title>
        <authorList>
            <person name="Fallon T.R."/>
            <person name="Shende V.V."/>
            <person name="Wierzbicki I.H."/>
            <person name="Pendleton A.L."/>
            <person name="Watervoot N.F."/>
            <person name="Auber R.P."/>
            <person name="Gonzalez D.J."/>
            <person name="Wisecaver J.H."/>
            <person name="Moore B.S."/>
        </authorList>
    </citation>
    <scope>NUCLEOTIDE SEQUENCE [LARGE SCALE GENOMIC DNA]</scope>
    <source>
        <strain evidence="5 6">12B1</strain>
    </source>
</reference>
<keyword evidence="3" id="KW-0539">Nucleus</keyword>
<comment type="caution">
    <text evidence="5">The sequence shown here is derived from an EMBL/GenBank/DDBJ whole genome shotgun (WGS) entry which is preliminary data.</text>
</comment>
<keyword evidence="6" id="KW-1185">Reference proteome</keyword>
<dbReference type="GO" id="GO:0006406">
    <property type="term" value="P:mRNA export from nucleus"/>
    <property type="evidence" value="ECO:0007669"/>
    <property type="project" value="TreeGrafter"/>
</dbReference>
<gene>
    <name evidence="5" type="ORF">AB1Y20_013498</name>
</gene>
<comment type="subcellular location">
    <subcellularLocation>
        <location evidence="1">Nucleus</location>
    </subcellularLocation>
</comment>
<proteinExistence type="inferred from homology"/>
<evidence type="ECO:0000313" key="6">
    <source>
        <dbReference type="Proteomes" id="UP001515480"/>
    </source>
</evidence>
<evidence type="ECO:0000256" key="2">
    <source>
        <dbReference type="ARBA" id="ARBA00008044"/>
    </source>
</evidence>
<evidence type="ECO:0000256" key="1">
    <source>
        <dbReference type="ARBA" id="ARBA00004123"/>
    </source>
</evidence>
<dbReference type="AlphaFoldDB" id="A0AB34IF98"/>